<dbReference type="Gene3D" id="3.30.450.180">
    <property type="match status" value="1"/>
</dbReference>
<name>A0ABV2K8C3_SPOPS</name>
<evidence type="ECO:0000313" key="2">
    <source>
        <dbReference type="EMBL" id="MET3656283.1"/>
    </source>
</evidence>
<dbReference type="RefSeq" id="WP_354312542.1">
    <property type="nucleotide sequence ID" value="NZ_JBEPME010000001.1"/>
</dbReference>
<keyword evidence="3" id="KW-1185">Reference proteome</keyword>
<proteinExistence type="predicted"/>
<dbReference type="Proteomes" id="UP001549104">
    <property type="component" value="Unassembled WGS sequence"/>
</dbReference>
<dbReference type="EMBL" id="JBEPME010000001">
    <property type="protein sequence ID" value="MET3656283.1"/>
    <property type="molecule type" value="Genomic_DNA"/>
</dbReference>
<feature type="domain" description="MmyB-like transcription regulator ligand binding" evidence="1">
    <location>
        <begin position="1"/>
        <end position="104"/>
    </location>
</feature>
<organism evidence="2 3">
    <name type="scientific">Sporosarcina psychrophila</name>
    <name type="common">Bacillus psychrophilus</name>
    <dbReference type="NCBI Taxonomy" id="1476"/>
    <lineage>
        <taxon>Bacteria</taxon>
        <taxon>Bacillati</taxon>
        <taxon>Bacillota</taxon>
        <taxon>Bacilli</taxon>
        <taxon>Bacillales</taxon>
        <taxon>Caryophanaceae</taxon>
        <taxon>Sporosarcina</taxon>
    </lineage>
</organism>
<dbReference type="Pfam" id="PF17765">
    <property type="entry name" value="MLTR_LBD"/>
    <property type="match status" value="1"/>
</dbReference>
<protein>
    <recommendedName>
        <fullName evidence="1">MmyB-like transcription regulator ligand binding domain-containing protein</fullName>
    </recommendedName>
</protein>
<comment type="caution">
    <text evidence="2">The sequence shown here is derived from an EMBL/GenBank/DDBJ whole genome shotgun (WGS) entry which is preliminary data.</text>
</comment>
<reference evidence="2 3" key="1">
    <citation type="submission" date="2024-06" db="EMBL/GenBank/DDBJ databases">
        <title>Sorghum-associated microbial communities from plants grown in Nebraska, USA.</title>
        <authorList>
            <person name="Schachtman D."/>
        </authorList>
    </citation>
    <scope>NUCLEOTIDE SEQUENCE [LARGE SCALE GENOMIC DNA]</scope>
    <source>
        <strain evidence="2 3">1288</strain>
    </source>
</reference>
<evidence type="ECO:0000259" key="1">
    <source>
        <dbReference type="Pfam" id="PF17765"/>
    </source>
</evidence>
<sequence length="108" mass="13038">MIQLLFLEKNFRDRLQNLEEFSAYSVAVWRSIYDRFPEDEILNDLLAKLKEQSQVFKSLWEKHHIEQKKVSFISIGDDQGQIKQYRIHSSLRVDEDEDLNWCMYIPLS</sequence>
<dbReference type="InterPro" id="IPR041413">
    <property type="entry name" value="MLTR_LBD"/>
</dbReference>
<evidence type="ECO:0000313" key="3">
    <source>
        <dbReference type="Proteomes" id="UP001549104"/>
    </source>
</evidence>
<accession>A0ABV2K8C3</accession>
<gene>
    <name evidence="2" type="ORF">ABIC55_001367</name>
</gene>